<name>A0A9C9ELC8_UNCW3</name>
<evidence type="ECO:0000313" key="3">
    <source>
        <dbReference type="Proteomes" id="UP000885826"/>
    </source>
</evidence>
<feature type="transmembrane region" description="Helical" evidence="1">
    <location>
        <begin position="90"/>
        <end position="110"/>
    </location>
</feature>
<feature type="transmembrane region" description="Helical" evidence="1">
    <location>
        <begin position="65"/>
        <end position="83"/>
    </location>
</feature>
<accession>A0A9C9ELC8</accession>
<evidence type="ECO:0000313" key="2">
    <source>
        <dbReference type="EMBL" id="HEC78228.1"/>
    </source>
</evidence>
<feature type="transmembrane region" description="Helical" evidence="1">
    <location>
        <begin position="6"/>
        <end position="22"/>
    </location>
</feature>
<feature type="transmembrane region" description="Helical" evidence="1">
    <location>
        <begin position="34"/>
        <end position="53"/>
    </location>
</feature>
<sequence>MLETIGVWIAALLTLAIYSFLYKDNPFYKVAEHIFVGVSAGYWAVVLWSNFAWPNLFEPLVRQGNLWYIIPIIVGFMMFAPLFPKINWLVRIPLTFTMGVSMALFVLQIVQGDILPQLQATFLPLAGVSPFQFISNLLIILGVIFTLIYFYFSKEHKGVLGGAAKIGIWFMMVSFGASFGYTIMARISLLIGRLYFLLHNWLRLI</sequence>
<comment type="caution">
    <text evidence="2">The sequence shown here is derived from an EMBL/GenBank/DDBJ whole genome shotgun (WGS) entry which is preliminary data.</text>
</comment>
<reference evidence="2" key="1">
    <citation type="journal article" date="2020" name="mSystems">
        <title>Genome- and Community-Level Interaction Insights into Carbon Utilization and Element Cycling Functions of Hydrothermarchaeota in Hydrothermal Sediment.</title>
        <authorList>
            <person name="Zhou Z."/>
            <person name="Liu Y."/>
            <person name="Xu W."/>
            <person name="Pan J."/>
            <person name="Luo Z.H."/>
            <person name="Li M."/>
        </authorList>
    </citation>
    <scope>NUCLEOTIDE SEQUENCE</scope>
    <source>
        <strain evidence="2">HyVt-388</strain>
    </source>
</reference>
<dbReference type="EMBL" id="DRIG01000039">
    <property type="protein sequence ID" value="HEC78228.1"/>
    <property type="molecule type" value="Genomic_DNA"/>
</dbReference>
<keyword evidence="1" id="KW-1133">Transmembrane helix</keyword>
<feature type="transmembrane region" description="Helical" evidence="1">
    <location>
        <begin position="130"/>
        <end position="152"/>
    </location>
</feature>
<dbReference type="Proteomes" id="UP000885826">
    <property type="component" value="Unassembled WGS sequence"/>
</dbReference>
<protein>
    <submittedName>
        <fullName evidence="2">Uncharacterized protein</fullName>
    </submittedName>
</protein>
<proteinExistence type="predicted"/>
<keyword evidence="1" id="KW-0472">Membrane</keyword>
<evidence type="ECO:0000256" key="1">
    <source>
        <dbReference type="SAM" id="Phobius"/>
    </source>
</evidence>
<dbReference type="AlphaFoldDB" id="A0A9C9ELC8"/>
<feature type="transmembrane region" description="Helical" evidence="1">
    <location>
        <begin position="159"/>
        <end position="177"/>
    </location>
</feature>
<gene>
    <name evidence="2" type="ORF">ENI34_03685</name>
</gene>
<keyword evidence="1" id="KW-0812">Transmembrane</keyword>
<organism evidence="2 3">
    <name type="scientific">candidate division WOR-3 bacterium</name>
    <dbReference type="NCBI Taxonomy" id="2052148"/>
    <lineage>
        <taxon>Bacteria</taxon>
        <taxon>Bacteria division WOR-3</taxon>
    </lineage>
</organism>